<dbReference type="PROSITE" id="PS51257">
    <property type="entry name" value="PROKAR_LIPOPROTEIN"/>
    <property type="match status" value="1"/>
</dbReference>
<dbReference type="Pfam" id="PF06835">
    <property type="entry name" value="LptC"/>
    <property type="match status" value="1"/>
</dbReference>
<accession>A0ABW4ZII5</accession>
<sequence>MTKGVRSFKRYTAALCLVGSALIVSCENDLKEIEKISSRTLNISVDTSKGVEIIISDSAVVKGKLITPVLLNHKAANPYHEMPNGLTAIFYDENQKESSRITADHGYSRENGKLIELRKNVVVTTQKGDVLKSEELFYDEKRKVFYSNQLVNITKPDGTSINGTSFESDQNFDNPIVQNATGTLATGNKLTH</sequence>
<keyword evidence="2" id="KW-1185">Reference proteome</keyword>
<proteinExistence type="predicted"/>
<protein>
    <submittedName>
        <fullName evidence="1">LPS export ABC transporter periplasmic protein LptC</fullName>
    </submittedName>
</protein>
<reference evidence="2" key="1">
    <citation type="journal article" date="2019" name="Int. J. Syst. Evol. Microbiol.">
        <title>The Global Catalogue of Microorganisms (GCM) 10K type strain sequencing project: providing services to taxonomists for standard genome sequencing and annotation.</title>
        <authorList>
            <consortium name="The Broad Institute Genomics Platform"/>
            <consortium name="The Broad Institute Genome Sequencing Center for Infectious Disease"/>
            <person name="Wu L."/>
            <person name="Ma J."/>
        </authorList>
    </citation>
    <scope>NUCLEOTIDE SEQUENCE [LARGE SCALE GENOMIC DNA]</scope>
    <source>
        <strain evidence="2">KCTC 42217</strain>
    </source>
</reference>
<dbReference type="NCBIfam" id="TIGR04409">
    <property type="entry name" value="LptC_YrbK"/>
    <property type="match status" value="1"/>
</dbReference>
<dbReference type="Proteomes" id="UP001597387">
    <property type="component" value="Unassembled WGS sequence"/>
</dbReference>
<dbReference type="RefSeq" id="WP_379125473.1">
    <property type="nucleotide sequence ID" value="NZ_JBHUHZ010000001.1"/>
</dbReference>
<dbReference type="Gene3D" id="2.60.450.10">
    <property type="entry name" value="Lipopolysaccharide (LPS) transport protein A like domain"/>
    <property type="match status" value="1"/>
</dbReference>
<comment type="caution">
    <text evidence="1">The sequence shown here is derived from an EMBL/GenBank/DDBJ whole genome shotgun (WGS) entry which is preliminary data.</text>
</comment>
<organism evidence="1 2">
    <name type="scientific">Paradesertivirga mongoliensis</name>
    <dbReference type="NCBI Taxonomy" id="2100740"/>
    <lineage>
        <taxon>Bacteria</taxon>
        <taxon>Pseudomonadati</taxon>
        <taxon>Bacteroidota</taxon>
        <taxon>Sphingobacteriia</taxon>
        <taxon>Sphingobacteriales</taxon>
        <taxon>Sphingobacteriaceae</taxon>
        <taxon>Paradesertivirga</taxon>
    </lineage>
</organism>
<dbReference type="InterPro" id="IPR026265">
    <property type="entry name" value="LptC"/>
</dbReference>
<dbReference type="EMBL" id="JBHUHZ010000001">
    <property type="protein sequence ID" value="MFD2161850.1"/>
    <property type="molecule type" value="Genomic_DNA"/>
</dbReference>
<name>A0ABW4ZII5_9SPHI</name>
<dbReference type="InterPro" id="IPR010664">
    <property type="entry name" value="LipoPS_assembly_LptC-rel"/>
</dbReference>
<evidence type="ECO:0000313" key="1">
    <source>
        <dbReference type="EMBL" id="MFD2161850.1"/>
    </source>
</evidence>
<gene>
    <name evidence="1" type="primary">lptC</name>
    <name evidence="1" type="ORF">ACFSJU_05555</name>
</gene>
<evidence type="ECO:0000313" key="2">
    <source>
        <dbReference type="Proteomes" id="UP001597387"/>
    </source>
</evidence>